<proteinExistence type="predicted"/>
<organism evidence="2 4">
    <name type="scientific">Dracunculus medinensis</name>
    <name type="common">Guinea worm</name>
    <dbReference type="NCBI Taxonomy" id="318479"/>
    <lineage>
        <taxon>Eukaryota</taxon>
        <taxon>Metazoa</taxon>
        <taxon>Ecdysozoa</taxon>
        <taxon>Nematoda</taxon>
        <taxon>Chromadorea</taxon>
        <taxon>Rhabditida</taxon>
        <taxon>Spirurina</taxon>
        <taxon>Dracunculoidea</taxon>
        <taxon>Dracunculidae</taxon>
        <taxon>Dracunculus</taxon>
    </lineage>
</organism>
<dbReference type="EMBL" id="UYYG01000001">
    <property type="protein sequence ID" value="VDN50097.1"/>
    <property type="molecule type" value="Genomic_DNA"/>
</dbReference>
<protein>
    <submittedName>
        <fullName evidence="4">SAM-dependent methyltransferase</fullName>
    </submittedName>
</protein>
<reference evidence="4" key="1">
    <citation type="submission" date="2017-02" db="UniProtKB">
        <authorList>
            <consortium name="WormBaseParasite"/>
        </authorList>
    </citation>
    <scope>IDENTIFICATION</scope>
</reference>
<evidence type="ECO:0000313" key="3">
    <source>
        <dbReference type="Proteomes" id="UP000274756"/>
    </source>
</evidence>
<dbReference type="Proteomes" id="UP000038040">
    <property type="component" value="Unplaced"/>
</dbReference>
<dbReference type="WBParaSite" id="DME_0000284101-mRNA-1">
    <property type="protein sequence ID" value="DME_0000284101-mRNA-1"/>
    <property type="gene ID" value="DME_0000284101"/>
</dbReference>
<dbReference type="Proteomes" id="UP000274756">
    <property type="component" value="Unassembled WGS sequence"/>
</dbReference>
<dbReference type="InterPro" id="IPR004951">
    <property type="entry name" value="DUF268_CAE_spp"/>
</dbReference>
<reference evidence="1 3" key="2">
    <citation type="submission" date="2018-11" db="EMBL/GenBank/DDBJ databases">
        <authorList>
            <consortium name="Pathogen Informatics"/>
        </authorList>
    </citation>
    <scope>NUCLEOTIDE SEQUENCE [LARGE SCALE GENOMIC DNA]</scope>
</reference>
<accession>A0A0N4U791</accession>
<name>A0A0N4U791_DRAME</name>
<gene>
    <name evidence="1" type="ORF">DME_LOCUS70</name>
</gene>
<evidence type="ECO:0000313" key="2">
    <source>
        <dbReference type="Proteomes" id="UP000038040"/>
    </source>
</evidence>
<dbReference type="AlphaFoldDB" id="A0A0N4U791"/>
<evidence type="ECO:0000313" key="1">
    <source>
        <dbReference type="EMBL" id="VDN50097.1"/>
    </source>
</evidence>
<evidence type="ECO:0000313" key="4">
    <source>
        <dbReference type="WBParaSite" id="DME_0000284101-mRNA-1"/>
    </source>
</evidence>
<keyword evidence="3" id="KW-1185">Reference proteome</keyword>
<dbReference type="Pfam" id="PF03269">
    <property type="entry name" value="DUF268"/>
    <property type="match status" value="1"/>
</dbReference>
<dbReference type="OrthoDB" id="428346at2759"/>
<sequence>MRSSSNYFLPCCENGKTLHVFRFPSYFGIFYIEHSGLGRYGDPIDPFGDIREIHKIRCLLKPGGILHLGLPVGRDSLVFNAHRIYGQLRLAMLFEGFKLIDAFESMVRYSIPLNVAIFEKEIGQLTQVIFVLQKI</sequence>